<evidence type="ECO:0000313" key="2">
    <source>
        <dbReference type="EMBL" id="GFD30767.1"/>
    </source>
</evidence>
<comment type="caution">
    <text evidence="2">The sequence shown here is derived from an EMBL/GenBank/DDBJ whole genome shotgun (WGS) entry which is preliminary data.</text>
</comment>
<protein>
    <submittedName>
        <fullName evidence="2">Regulator of nonsense transcripts UPF3-like isoform X1</fullName>
    </submittedName>
</protein>
<dbReference type="GO" id="GO:0005730">
    <property type="term" value="C:nucleolus"/>
    <property type="evidence" value="ECO:0007669"/>
    <property type="project" value="TreeGrafter"/>
</dbReference>
<feature type="non-terminal residue" evidence="2">
    <location>
        <position position="1"/>
    </location>
</feature>
<reference evidence="2" key="1">
    <citation type="journal article" date="2019" name="Sci. Rep.">
        <title>Draft genome of Tanacetum cinerariifolium, the natural source of mosquito coil.</title>
        <authorList>
            <person name="Yamashiro T."/>
            <person name="Shiraishi A."/>
            <person name="Satake H."/>
            <person name="Nakayama K."/>
        </authorList>
    </citation>
    <scope>NUCLEOTIDE SEQUENCE</scope>
</reference>
<dbReference type="GO" id="GO:0045727">
    <property type="term" value="P:positive regulation of translation"/>
    <property type="evidence" value="ECO:0007669"/>
    <property type="project" value="TreeGrafter"/>
</dbReference>
<feature type="region of interest" description="Disordered" evidence="1">
    <location>
        <begin position="1"/>
        <end position="23"/>
    </location>
</feature>
<organism evidence="2">
    <name type="scientific">Tanacetum cinerariifolium</name>
    <name type="common">Dalmatian daisy</name>
    <name type="synonym">Chrysanthemum cinerariifolium</name>
    <dbReference type="NCBI Taxonomy" id="118510"/>
    <lineage>
        <taxon>Eukaryota</taxon>
        <taxon>Viridiplantae</taxon>
        <taxon>Streptophyta</taxon>
        <taxon>Embryophyta</taxon>
        <taxon>Tracheophyta</taxon>
        <taxon>Spermatophyta</taxon>
        <taxon>Magnoliopsida</taxon>
        <taxon>eudicotyledons</taxon>
        <taxon>Gunneridae</taxon>
        <taxon>Pentapetalae</taxon>
        <taxon>asterids</taxon>
        <taxon>campanulids</taxon>
        <taxon>Asterales</taxon>
        <taxon>Asteraceae</taxon>
        <taxon>Asteroideae</taxon>
        <taxon>Anthemideae</taxon>
        <taxon>Anthemidinae</taxon>
        <taxon>Tanacetum</taxon>
    </lineage>
</organism>
<dbReference type="AlphaFoldDB" id="A0A699V6T8"/>
<dbReference type="GO" id="GO:0000184">
    <property type="term" value="P:nuclear-transcribed mRNA catabolic process, nonsense-mediated decay"/>
    <property type="evidence" value="ECO:0007669"/>
    <property type="project" value="InterPro"/>
</dbReference>
<gene>
    <name evidence="2" type="ORF">Tci_902736</name>
</gene>
<dbReference type="PANTHER" id="PTHR13112:SF0">
    <property type="entry name" value="FI21285P1"/>
    <property type="match status" value="1"/>
</dbReference>
<dbReference type="PANTHER" id="PTHR13112">
    <property type="entry name" value="UPF3 REGULATOR OF NONSENSE TRANSCRIPTS-LIKE PROTEIN"/>
    <property type="match status" value="1"/>
</dbReference>
<dbReference type="GO" id="GO:0003729">
    <property type="term" value="F:mRNA binding"/>
    <property type="evidence" value="ECO:0007669"/>
    <property type="project" value="TreeGrafter"/>
</dbReference>
<dbReference type="EMBL" id="BKCJ011407312">
    <property type="protein sequence ID" value="GFD30767.1"/>
    <property type="molecule type" value="Genomic_DNA"/>
</dbReference>
<dbReference type="GO" id="GO:0005737">
    <property type="term" value="C:cytoplasm"/>
    <property type="evidence" value="ECO:0007669"/>
    <property type="project" value="TreeGrafter"/>
</dbReference>
<accession>A0A699V6T8</accession>
<proteinExistence type="predicted"/>
<feature type="non-terminal residue" evidence="2">
    <location>
        <position position="69"/>
    </location>
</feature>
<dbReference type="InterPro" id="IPR039722">
    <property type="entry name" value="Upf3"/>
</dbReference>
<evidence type="ECO:0000256" key="1">
    <source>
        <dbReference type="SAM" id="MobiDB-lite"/>
    </source>
</evidence>
<name>A0A699V6T8_TANCI</name>
<sequence length="69" mass="7515">EKLPSAEMQLEKKEAERAGTAKEGPIITPLMNFIRQKRAAKGGPRRSLLNGRLARTIGSSSPSSAVLRR</sequence>
<feature type="compositionally biased region" description="Basic and acidic residues" evidence="1">
    <location>
        <begin position="1"/>
        <end position="20"/>
    </location>
</feature>